<dbReference type="Proteomes" id="UP000199533">
    <property type="component" value="Unassembled WGS sequence"/>
</dbReference>
<dbReference type="SUPFAM" id="SSF52172">
    <property type="entry name" value="CheY-like"/>
    <property type="match status" value="1"/>
</dbReference>
<dbReference type="InterPro" id="IPR050595">
    <property type="entry name" value="Bact_response_regulator"/>
</dbReference>
<feature type="modified residue" description="4-aspartylphosphate" evidence="3">
    <location>
        <position position="69"/>
    </location>
</feature>
<proteinExistence type="predicted"/>
<dbReference type="AlphaFoldDB" id="A0A1I4F5U6"/>
<dbReference type="Gene3D" id="1.10.10.60">
    <property type="entry name" value="Homeodomain-like"/>
    <property type="match status" value="1"/>
</dbReference>
<organism evidence="5 6">
    <name type="scientific">Nitrosomonas aestuarii</name>
    <dbReference type="NCBI Taxonomy" id="52441"/>
    <lineage>
        <taxon>Bacteria</taxon>
        <taxon>Pseudomonadati</taxon>
        <taxon>Pseudomonadota</taxon>
        <taxon>Betaproteobacteria</taxon>
        <taxon>Nitrosomonadales</taxon>
        <taxon>Nitrosomonadaceae</taxon>
        <taxon>Nitrosomonas</taxon>
    </lineage>
</organism>
<dbReference type="InterPro" id="IPR001789">
    <property type="entry name" value="Sig_transdc_resp-reg_receiver"/>
</dbReference>
<dbReference type="OrthoDB" id="9802426at2"/>
<dbReference type="EMBL" id="FOSP01000034">
    <property type="protein sequence ID" value="SFL13362.1"/>
    <property type="molecule type" value="Genomic_DNA"/>
</dbReference>
<evidence type="ECO:0000313" key="6">
    <source>
        <dbReference type="Proteomes" id="UP000199533"/>
    </source>
</evidence>
<dbReference type="STRING" id="52441.SAMN05216302_10343"/>
<dbReference type="GO" id="GO:0000160">
    <property type="term" value="P:phosphorelay signal transduction system"/>
    <property type="evidence" value="ECO:0007669"/>
    <property type="project" value="UniProtKB-KW"/>
</dbReference>
<keyword evidence="2" id="KW-0902">Two-component regulatory system</keyword>
<dbReference type="PROSITE" id="PS50110">
    <property type="entry name" value="RESPONSE_REGULATORY"/>
    <property type="match status" value="1"/>
</dbReference>
<dbReference type="PANTHER" id="PTHR44591">
    <property type="entry name" value="STRESS RESPONSE REGULATOR PROTEIN 1"/>
    <property type="match status" value="1"/>
</dbReference>
<accession>A0A1I4F5U6</accession>
<reference evidence="6" key="1">
    <citation type="submission" date="2016-10" db="EMBL/GenBank/DDBJ databases">
        <authorList>
            <person name="Varghese N."/>
            <person name="Submissions S."/>
        </authorList>
    </citation>
    <scope>NUCLEOTIDE SEQUENCE [LARGE SCALE GENOMIC DNA]</scope>
    <source>
        <strain evidence="6">Nm69</strain>
    </source>
</reference>
<sequence>MTTSKSLEINETDEASEQPDLLIVDDDEIFCDVLARAMTKRGFNVYTTHTIDDALAQAETVSPEYAIVDLKLASESGLVMVEKLKVLDPGTRIVMLTGYASIATAVEAIKLGATHYLAKPVDADEIMAAFERTNGDAETPISANPLSVNRLEWEYIQRILAENDNNISVTARILNMHRRTLQRKLAKKPHRE</sequence>
<feature type="domain" description="Response regulatory" evidence="4">
    <location>
        <begin position="20"/>
        <end position="134"/>
    </location>
</feature>
<keyword evidence="1 3" id="KW-0597">Phosphoprotein</keyword>
<gene>
    <name evidence="5" type="ORF">SAMN05216302_10343</name>
</gene>
<dbReference type="InterPro" id="IPR002197">
    <property type="entry name" value="HTH_Fis"/>
</dbReference>
<evidence type="ECO:0000256" key="1">
    <source>
        <dbReference type="ARBA" id="ARBA00022553"/>
    </source>
</evidence>
<dbReference type="CDD" id="cd17563">
    <property type="entry name" value="REC_RegA-like"/>
    <property type="match status" value="1"/>
</dbReference>
<evidence type="ECO:0000256" key="3">
    <source>
        <dbReference type="PROSITE-ProRule" id="PRU00169"/>
    </source>
</evidence>
<keyword evidence="6" id="KW-1185">Reference proteome</keyword>
<evidence type="ECO:0000256" key="2">
    <source>
        <dbReference type="ARBA" id="ARBA00023012"/>
    </source>
</evidence>
<dbReference type="Pfam" id="PF00072">
    <property type="entry name" value="Response_reg"/>
    <property type="match status" value="1"/>
</dbReference>
<dbReference type="InterPro" id="IPR011006">
    <property type="entry name" value="CheY-like_superfamily"/>
</dbReference>
<name>A0A1I4F5U6_9PROT</name>
<protein>
    <submittedName>
        <fullName evidence="5">Two-component system, response regulator RegA</fullName>
    </submittedName>
</protein>
<dbReference type="SMART" id="SM00448">
    <property type="entry name" value="REC"/>
    <property type="match status" value="1"/>
</dbReference>
<dbReference type="FunFam" id="1.10.10.60:FF:000036">
    <property type="entry name" value="Two-component system response regulator"/>
    <property type="match status" value="1"/>
</dbReference>
<dbReference type="PANTHER" id="PTHR44591:SF14">
    <property type="entry name" value="PROTEIN PILG"/>
    <property type="match status" value="1"/>
</dbReference>
<dbReference type="GO" id="GO:0043565">
    <property type="term" value="F:sequence-specific DNA binding"/>
    <property type="evidence" value="ECO:0007669"/>
    <property type="project" value="InterPro"/>
</dbReference>
<dbReference type="RefSeq" id="WP_090702195.1">
    <property type="nucleotide sequence ID" value="NZ_FOSP01000034.1"/>
</dbReference>
<evidence type="ECO:0000259" key="4">
    <source>
        <dbReference type="PROSITE" id="PS50110"/>
    </source>
</evidence>
<evidence type="ECO:0000313" key="5">
    <source>
        <dbReference type="EMBL" id="SFL13362.1"/>
    </source>
</evidence>
<dbReference type="Gene3D" id="3.40.50.2300">
    <property type="match status" value="1"/>
</dbReference>
<dbReference type="Pfam" id="PF02954">
    <property type="entry name" value="HTH_8"/>
    <property type="match status" value="1"/>
</dbReference>